<dbReference type="AlphaFoldDB" id="A0A9Q6PU81"/>
<organism evidence="1 2">
    <name type="scientific">Piscirickettsia salmonis</name>
    <dbReference type="NCBI Taxonomy" id="1238"/>
    <lineage>
        <taxon>Bacteria</taxon>
        <taxon>Pseudomonadati</taxon>
        <taxon>Pseudomonadota</taxon>
        <taxon>Gammaproteobacteria</taxon>
        <taxon>Thiotrichales</taxon>
        <taxon>Piscirickettsiaceae</taxon>
        <taxon>Piscirickettsia</taxon>
    </lineage>
</organism>
<keyword evidence="2" id="KW-1185">Reference proteome</keyword>
<evidence type="ECO:0000313" key="2">
    <source>
        <dbReference type="Proteomes" id="UP000422232"/>
    </source>
</evidence>
<reference evidence="1 2" key="1">
    <citation type="submission" date="2019-04" db="EMBL/GenBank/DDBJ databases">
        <title>Complete genome sequencing of Piscirickettsia salmonis strain Psal-009.</title>
        <authorList>
            <person name="Schober I."/>
            <person name="Bunk B."/>
            <person name="Sproer C."/>
            <person name="Carril G.P."/>
            <person name="Riedel T."/>
            <person name="Flores-Herrera P.A."/>
            <person name="Nourdin-Galindo G."/>
            <person name="Marshall S.H."/>
            <person name="Overmann J."/>
        </authorList>
    </citation>
    <scope>NUCLEOTIDE SEQUENCE [LARGE SCALE GENOMIC DNA]</scope>
    <source>
        <strain evidence="1 2">Psal-009</strain>
    </source>
</reference>
<gene>
    <name evidence="1" type="ORF">Psal009_02237</name>
</gene>
<name>A0A9Q6PU81_PISSA</name>
<accession>A0A9Q6PU81</accession>
<dbReference type="Proteomes" id="UP000422232">
    <property type="component" value="Chromosome"/>
</dbReference>
<proteinExistence type="predicted"/>
<evidence type="ECO:0000313" key="1">
    <source>
        <dbReference type="EMBL" id="QGO06326.1"/>
    </source>
</evidence>
<sequence>MIPKAGLAVMGKLKINKALYDLVFYILTLRTGHKHFNRLSSSKAI</sequence>
<protein>
    <submittedName>
        <fullName evidence="1">Uncharacterized protein</fullName>
    </submittedName>
</protein>
<dbReference type="EMBL" id="CP038908">
    <property type="protein sequence ID" value="QGO06326.1"/>
    <property type="molecule type" value="Genomic_DNA"/>
</dbReference>